<evidence type="ECO:0000313" key="2">
    <source>
        <dbReference type="Proteomes" id="UP000471678"/>
    </source>
</evidence>
<dbReference type="AlphaFoldDB" id="A0A6N9IQ95"/>
<dbReference type="Proteomes" id="UP000471678">
    <property type="component" value="Unassembled WGS sequence"/>
</dbReference>
<gene>
    <name evidence="1" type="ORF">FYL25_03500</name>
</gene>
<dbReference type="EMBL" id="VSUB01000002">
    <property type="protein sequence ID" value="MYY64500.1"/>
    <property type="molecule type" value="Genomic_DNA"/>
</dbReference>
<protein>
    <submittedName>
        <fullName evidence="1">Uncharacterized protein</fullName>
    </submittedName>
</protein>
<evidence type="ECO:0000313" key="1">
    <source>
        <dbReference type="EMBL" id="MYY64500.1"/>
    </source>
</evidence>
<name>A0A6N9IQ95_9LACO</name>
<organism evidence="1 2">
    <name type="scientific">Ligilactobacillus salivarius</name>
    <dbReference type="NCBI Taxonomy" id="1624"/>
    <lineage>
        <taxon>Bacteria</taxon>
        <taxon>Bacillati</taxon>
        <taxon>Bacillota</taxon>
        <taxon>Bacilli</taxon>
        <taxon>Lactobacillales</taxon>
        <taxon>Lactobacillaceae</taxon>
        <taxon>Ligilactobacillus</taxon>
    </lineage>
</organism>
<sequence length="109" mass="13033">MNENINNMIEELKEKYPKKWGDPTKGLMVSISDTTSAFENEYDFEETLFYSVWIMYKRNAVAINREDLRQNHFRITTDDYIRLEDLEELTKIINIVAKHLSKIDFKAHL</sequence>
<comment type="caution">
    <text evidence="1">The sequence shown here is derived from an EMBL/GenBank/DDBJ whole genome shotgun (WGS) entry which is preliminary data.</text>
</comment>
<accession>A0A6N9IQ95</accession>
<reference evidence="1 2" key="1">
    <citation type="journal article" date="2020" name="Food Funct.">
        <title>Screening of Lactobacillus salivarius strains from the feces of Chinese populations and the evaluation of their effects against intestinal inflammation in mice.</title>
        <authorList>
            <person name="Zhai Q."/>
            <person name="Shen X."/>
            <person name="Cen S."/>
            <person name="Zhang C."/>
            <person name="Tian F."/>
            <person name="Zhao J."/>
            <person name="Zhang H."/>
            <person name="Xue Y."/>
            <person name="Chen W."/>
        </authorList>
    </citation>
    <scope>NUCLEOTIDE SEQUENCE [LARGE SCALE GENOMIC DNA]</scope>
    <source>
        <strain evidence="1 2">FYNDL5_1.scaf</strain>
    </source>
</reference>
<proteinExistence type="predicted"/>